<dbReference type="CDD" id="cd07100">
    <property type="entry name" value="ALDH_SSADH1_GabD1"/>
    <property type="match status" value="1"/>
</dbReference>
<dbReference type="InterPro" id="IPR015590">
    <property type="entry name" value="Aldehyde_DH_dom"/>
</dbReference>
<evidence type="ECO:0000259" key="4">
    <source>
        <dbReference type="Pfam" id="PF00171"/>
    </source>
</evidence>
<name>A0A3B1AGT7_9ZZZZ</name>
<dbReference type="InterPro" id="IPR016162">
    <property type="entry name" value="Ald_DH_N"/>
</dbReference>
<accession>A0A3B1AGT7</accession>
<keyword evidence="2" id="KW-0521">NADP</keyword>
<gene>
    <name evidence="5" type="ORF">MNBD_GAMMA21-2460</name>
</gene>
<dbReference type="InterPro" id="IPR016163">
    <property type="entry name" value="Ald_DH_C"/>
</dbReference>
<dbReference type="PANTHER" id="PTHR43217">
    <property type="entry name" value="SUCCINATE SEMIALDEHYDE DEHYDROGENASE [NAD(P)+] SAD"/>
    <property type="match status" value="1"/>
</dbReference>
<sequence>MSFTVINPATGETLKEIPAWGDSEIESALAQSANVAREWRARSFEDRAELMRKAAQVLRDSVEKYAPIVTREMGKLIGDSRAEIKKCATVCDYYADNAATFLQDKSIDSDASKSYVAYLPMGTVLAVMPWNYPFWQVFRFAAPALMAGNTGLLKHASNVPESALAIEDVFTQAGFPQGVFTSMMIRASQVSKVIEDHRVHAVTLTGSEPAGMQVASTAGKALKKSVLELGGSDAFIVLEDADLDAAVKGAVASRYLNSGQSCIAAKRFIVVDAIAEDFVARFKAGVEALTTGDPLLAETRMGPMARTDLRDELHVQVTDSIAAGAKAVTGCEPIAGPGAFYKPSILDRVEPGVRAYSEELFGPVAIVIRARDEADALRIANESNYGLGGSVWTKDSKRGERVARLVESGCTFVNGIVKSDPRLPFGGIKRSGYGRELSSHGIHEFVNAKTIWIK</sequence>
<dbReference type="EC" id="1.2.1.24" evidence="5"/>
<evidence type="ECO:0000256" key="1">
    <source>
        <dbReference type="ARBA" id="ARBA00009986"/>
    </source>
</evidence>
<dbReference type="InterPro" id="IPR016161">
    <property type="entry name" value="Ald_DH/histidinol_DH"/>
</dbReference>
<dbReference type="Pfam" id="PF00171">
    <property type="entry name" value="Aldedh"/>
    <property type="match status" value="1"/>
</dbReference>
<dbReference type="InterPro" id="IPR047110">
    <property type="entry name" value="GABD/Sad-like"/>
</dbReference>
<dbReference type="EMBL" id="UOFR01000062">
    <property type="protein sequence ID" value="VAW98687.1"/>
    <property type="molecule type" value="Genomic_DNA"/>
</dbReference>
<dbReference type="GO" id="GO:0036243">
    <property type="term" value="F:succinate-semialdehyde dehydrogenase (NADP+) activity"/>
    <property type="evidence" value="ECO:0007669"/>
    <property type="project" value="UniProtKB-EC"/>
</dbReference>
<dbReference type="FunFam" id="3.40.605.10:FF:000012">
    <property type="entry name" value="NAD-dependent succinate-semialdehyde dehydrogenase"/>
    <property type="match status" value="1"/>
</dbReference>
<keyword evidence="3 5" id="KW-0560">Oxidoreductase</keyword>
<evidence type="ECO:0000313" key="5">
    <source>
        <dbReference type="EMBL" id="VAW98687.1"/>
    </source>
</evidence>
<dbReference type="EC" id="1.2.1.79" evidence="5"/>
<dbReference type="GO" id="GO:0004777">
    <property type="term" value="F:succinate-semialdehyde dehydrogenase (NAD+) activity"/>
    <property type="evidence" value="ECO:0007669"/>
    <property type="project" value="UniProtKB-EC"/>
</dbReference>
<proteinExistence type="inferred from homology"/>
<protein>
    <submittedName>
        <fullName evidence="5">Succinate-semialdehyde dehydrogenase [NAD] Succinate-semialdehyde dehydrogenase [NADP+]</fullName>
        <ecNumber evidence="5">1.2.1.24</ecNumber>
        <ecNumber evidence="5">1.2.1.79</ecNumber>
    </submittedName>
</protein>
<dbReference type="InterPro" id="IPR016160">
    <property type="entry name" value="Ald_DH_CS_CYS"/>
</dbReference>
<dbReference type="Gene3D" id="3.40.309.10">
    <property type="entry name" value="Aldehyde Dehydrogenase, Chain A, domain 2"/>
    <property type="match status" value="1"/>
</dbReference>
<dbReference type="PROSITE" id="PS00070">
    <property type="entry name" value="ALDEHYDE_DEHYDR_CYS"/>
    <property type="match status" value="1"/>
</dbReference>
<dbReference type="PANTHER" id="PTHR43217:SF1">
    <property type="entry name" value="SUCCINATE SEMIALDEHYDE DEHYDROGENASE [NAD(P)+] SAD"/>
    <property type="match status" value="1"/>
</dbReference>
<comment type="similarity">
    <text evidence="1">Belongs to the aldehyde dehydrogenase family.</text>
</comment>
<feature type="domain" description="Aldehyde dehydrogenase" evidence="4">
    <location>
        <begin position="3"/>
        <end position="451"/>
    </location>
</feature>
<organism evidence="5">
    <name type="scientific">hydrothermal vent metagenome</name>
    <dbReference type="NCBI Taxonomy" id="652676"/>
    <lineage>
        <taxon>unclassified sequences</taxon>
        <taxon>metagenomes</taxon>
        <taxon>ecological metagenomes</taxon>
    </lineage>
</organism>
<evidence type="ECO:0000256" key="3">
    <source>
        <dbReference type="ARBA" id="ARBA00023002"/>
    </source>
</evidence>
<dbReference type="GO" id="GO:0004030">
    <property type="term" value="F:aldehyde dehydrogenase [NAD(P)+] activity"/>
    <property type="evidence" value="ECO:0007669"/>
    <property type="project" value="InterPro"/>
</dbReference>
<dbReference type="AlphaFoldDB" id="A0A3B1AGT7"/>
<reference evidence="5" key="1">
    <citation type="submission" date="2018-06" db="EMBL/GenBank/DDBJ databases">
        <authorList>
            <person name="Zhirakovskaya E."/>
        </authorList>
    </citation>
    <scope>NUCLEOTIDE SEQUENCE</scope>
</reference>
<evidence type="ECO:0000256" key="2">
    <source>
        <dbReference type="ARBA" id="ARBA00022857"/>
    </source>
</evidence>
<dbReference type="FunFam" id="3.40.309.10:FF:000010">
    <property type="entry name" value="Gamma-aminobutyraldehyde dehydrogenase"/>
    <property type="match status" value="1"/>
</dbReference>
<dbReference type="InterPro" id="IPR044148">
    <property type="entry name" value="ALDH_GabD1-like"/>
</dbReference>
<dbReference type="SUPFAM" id="SSF53720">
    <property type="entry name" value="ALDH-like"/>
    <property type="match status" value="1"/>
</dbReference>
<dbReference type="Gene3D" id="3.40.605.10">
    <property type="entry name" value="Aldehyde Dehydrogenase, Chain A, domain 1"/>
    <property type="match status" value="1"/>
</dbReference>